<dbReference type="EMBL" id="WMIB01000006">
    <property type="protein sequence ID" value="MTH53474.1"/>
    <property type="molecule type" value="Genomic_DNA"/>
</dbReference>
<dbReference type="Proteomes" id="UP000434639">
    <property type="component" value="Unassembled WGS sequence"/>
</dbReference>
<dbReference type="GO" id="GO:0005886">
    <property type="term" value="C:plasma membrane"/>
    <property type="evidence" value="ECO:0007669"/>
    <property type="project" value="UniProtKB-SubCell"/>
</dbReference>
<name>A0A7X2V4V3_9BACI</name>
<keyword evidence="9" id="KW-0808">Transferase</keyword>
<feature type="transmembrane region" description="Helical" evidence="7">
    <location>
        <begin position="208"/>
        <end position="225"/>
    </location>
</feature>
<evidence type="ECO:0000256" key="5">
    <source>
        <dbReference type="ARBA" id="ARBA00022989"/>
    </source>
</evidence>
<feature type="transmembrane region" description="Helical" evidence="7">
    <location>
        <begin position="25"/>
        <end position="47"/>
    </location>
</feature>
<evidence type="ECO:0000256" key="3">
    <source>
        <dbReference type="ARBA" id="ARBA00022475"/>
    </source>
</evidence>
<feature type="transmembrane region" description="Helical" evidence="7">
    <location>
        <begin position="143"/>
        <end position="160"/>
    </location>
</feature>
<sequence>MMEELTFKGVIVMASEASQKKSKAYLFEIHFLRAFACLAVVAVHVSATNAGMNNDTFDGFSYFLNQIGRFGTPIFAVISGFLLFFQVRNKGFQMGKYLKSRFAKVIIPFILWSVAYRYMLYIYNGQGIGNPLEEISGFLQGKAFYHLYFISIVVQFYLVFPLLQKLFRTQTTILIFLFVSFLISYNLYGLQPPFDGPVGEFIASKAFMPIWIFYFAFGAFLAYYWEGIRNYALKRPMMMSLLALAVAAGAIIEYNMKGYISNRGLSMLANIPLLSIAIIGMYPLLSKLSVIRQPLVLIGKYSMGIYLIHPMVLYLMARHLPEVYWNFQFVAPMFIAVMLICVVAIRLITFIPLTTFLLPVPKIKKQAKSPAAASEEAARQTA</sequence>
<dbReference type="AlphaFoldDB" id="A0A7X2V4V3"/>
<keyword evidence="6 7" id="KW-0472">Membrane</keyword>
<keyword evidence="9" id="KW-0012">Acyltransferase</keyword>
<keyword evidence="3" id="KW-1003">Cell membrane</keyword>
<comment type="similarity">
    <text evidence="2">Belongs to the acyltransferase 3 family.</text>
</comment>
<comment type="subcellular location">
    <subcellularLocation>
        <location evidence="1">Cell membrane</location>
        <topology evidence="1">Multi-pass membrane protein</topology>
    </subcellularLocation>
</comment>
<dbReference type="PANTHER" id="PTHR40074">
    <property type="entry name" value="O-ACETYLTRANSFERASE WECH"/>
    <property type="match status" value="1"/>
</dbReference>
<keyword evidence="10" id="KW-1185">Reference proteome</keyword>
<organism evidence="9 10">
    <name type="scientific">Metabacillus mangrovi</name>
    <dbReference type="NCBI Taxonomy" id="1491830"/>
    <lineage>
        <taxon>Bacteria</taxon>
        <taxon>Bacillati</taxon>
        <taxon>Bacillota</taxon>
        <taxon>Bacilli</taxon>
        <taxon>Bacillales</taxon>
        <taxon>Bacillaceae</taxon>
        <taxon>Metabacillus</taxon>
    </lineage>
</organism>
<evidence type="ECO:0000313" key="9">
    <source>
        <dbReference type="EMBL" id="MTH53474.1"/>
    </source>
</evidence>
<dbReference type="Pfam" id="PF01757">
    <property type="entry name" value="Acyl_transf_3"/>
    <property type="match status" value="1"/>
</dbReference>
<dbReference type="PANTHER" id="PTHR40074:SF2">
    <property type="entry name" value="O-ACETYLTRANSFERASE WECH"/>
    <property type="match status" value="1"/>
</dbReference>
<protein>
    <submittedName>
        <fullName evidence="9">Acyltransferase family protein</fullName>
    </submittedName>
</protein>
<comment type="caution">
    <text evidence="9">The sequence shown here is derived from an EMBL/GenBank/DDBJ whole genome shotgun (WGS) entry which is preliminary data.</text>
</comment>
<evidence type="ECO:0000256" key="7">
    <source>
        <dbReference type="SAM" id="Phobius"/>
    </source>
</evidence>
<feature type="transmembrane region" description="Helical" evidence="7">
    <location>
        <begin position="237"/>
        <end position="255"/>
    </location>
</feature>
<keyword evidence="4 7" id="KW-0812">Transmembrane</keyword>
<evidence type="ECO:0000256" key="6">
    <source>
        <dbReference type="ARBA" id="ARBA00023136"/>
    </source>
</evidence>
<evidence type="ECO:0000259" key="8">
    <source>
        <dbReference type="Pfam" id="PF01757"/>
    </source>
</evidence>
<feature type="transmembrane region" description="Helical" evidence="7">
    <location>
        <begin position="297"/>
        <end position="317"/>
    </location>
</feature>
<feature type="transmembrane region" description="Helical" evidence="7">
    <location>
        <begin position="172"/>
        <end position="188"/>
    </location>
</feature>
<evidence type="ECO:0000256" key="1">
    <source>
        <dbReference type="ARBA" id="ARBA00004651"/>
    </source>
</evidence>
<feature type="transmembrane region" description="Helical" evidence="7">
    <location>
        <begin position="329"/>
        <end position="358"/>
    </location>
</feature>
<evidence type="ECO:0000256" key="2">
    <source>
        <dbReference type="ARBA" id="ARBA00007400"/>
    </source>
</evidence>
<accession>A0A7X2V4V3</accession>
<dbReference type="InterPro" id="IPR002656">
    <property type="entry name" value="Acyl_transf_3_dom"/>
</dbReference>
<dbReference type="OrthoDB" id="65129at2"/>
<evidence type="ECO:0000313" key="10">
    <source>
        <dbReference type="Proteomes" id="UP000434639"/>
    </source>
</evidence>
<feature type="transmembrane region" description="Helical" evidence="7">
    <location>
        <begin position="267"/>
        <end position="285"/>
    </location>
</feature>
<dbReference type="GO" id="GO:0016413">
    <property type="term" value="F:O-acetyltransferase activity"/>
    <property type="evidence" value="ECO:0007669"/>
    <property type="project" value="TreeGrafter"/>
</dbReference>
<dbReference type="GO" id="GO:0009246">
    <property type="term" value="P:enterobacterial common antigen biosynthetic process"/>
    <property type="evidence" value="ECO:0007669"/>
    <property type="project" value="TreeGrafter"/>
</dbReference>
<feature type="transmembrane region" description="Helical" evidence="7">
    <location>
        <begin position="105"/>
        <end position="123"/>
    </location>
</feature>
<gene>
    <name evidence="9" type="ORF">GKZ89_08590</name>
</gene>
<reference evidence="9 10" key="1">
    <citation type="journal article" date="2017" name="Int. J. Syst. Evol. Microbiol.">
        <title>Bacillus mangrovi sp. nov., isolated from a sediment sample from a mangrove forest.</title>
        <authorList>
            <person name="Gupta V."/>
            <person name="Singh P.K."/>
            <person name="Korpole S."/>
            <person name="Tanuku N.R.S."/>
            <person name="Pinnaka A.K."/>
        </authorList>
    </citation>
    <scope>NUCLEOTIDE SEQUENCE [LARGE SCALE GENOMIC DNA]</scope>
    <source>
        <strain evidence="9 10">KCTC 33872</strain>
    </source>
</reference>
<keyword evidence="5 7" id="KW-1133">Transmembrane helix</keyword>
<evidence type="ECO:0000256" key="4">
    <source>
        <dbReference type="ARBA" id="ARBA00022692"/>
    </source>
</evidence>
<feature type="domain" description="Acyltransferase 3" evidence="8">
    <location>
        <begin position="28"/>
        <end position="345"/>
    </location>
</feature>
<feature type="transmembrane region" description="Helical" evidence="7">
    <location>
        <begin position="67"/>
        <end position="85"/>
    </location>
</feature>
<proteinExistence type="inferred from homology"/>